<keyword evidence="3" id="KW-1185">Reference proteome</keyword>
<sequence>MSFLGSRTSSVCTLRCRYLWSMSYFRTSNGNATAIKALVAGLVVINAVQMGVTTAAVVTSVVVDFGHVSALLDNNWTIITQIFFTTLTAAIVQSYFVYRLHHARRCLSLTLVASLFIFVQFVMSIYSVAQTFQDGYVTVMLLQSVDVWALVTTFGISAGVNIVLAAYGHVWLQKPYEIRKNGRTTVIDQVEYWTFKSLFLCGILSAYNAIGVSIFRLNLSWLGFTFILGNLYTLSVILNATEGIYAPVVPIANGSRGPATEADSVRPPSTATLTNDNELWEDIAKNQKIMALEQSAAMTVEKVSRTVFLEELALCAEHIQPAFGGHEHVCPRLPRGKLCCLDGGELGTVTGKDGMRTGRCSPCLVSALS</sequence>
<evidence type="ECO:0000313" key="3">
    <source>
        <dbReference type="Proteomes" id="UP000193067"/>
    </source>
</evidence>
<dbReference type="AlphaFoldDB" id="A0A1Y2J4H9"/>
<keyword evidence="1" id="KW-0472">Membrane</keyword>
<feature type="transmembrane region" description="Helical" evidence="1">
    <location>
        <begin position="193"/>
        <end position="215"/>
    </location>
</feature>
<feature type="transmembrane region" description="Helical" evidence="1">
    <location>
        <begin position="78"/>
        <end position="97"/>
    </location>
</feature>
<evidence type="ECO:0000313" key="2">
    <source>
        <dbReference type="EMBL" id="OSD07341.1"/>
    </source>
</evidence>
<dbReference type="Proteomes" id="UP000193067">
    <property type="component" value="Unassembled WGS sequence"/>
</dbReference>
<reference evidence="2 3" key="1">
    <citation type="journal article" date="2015" name="Biotechnol. Biofuels">
        <title>Enhanced degradation of softwood versus hardwood by the white-rot fungus Pycnoporus coccineus.</title>
        <authorList>
            <person name="Couturier M."/>
            <person name="Navarro D."/>
            <person name="Chevret D."/>
            <person name="Henrissat B."/>
            <person name="Piumi F."/>
            <person name="Ruiz-Duenas F.J."/>
            <person name="Martinez A.T."/>
            <person name="Grigoriev I.V."/>
            <person name="Riley R."/>
            <person name="Lipzen A."/>
            <person name="Berrin J.G."/>
            <person name="Master E.R."/>
            <person name="Rosso M.N."/>
        </authorList>
    </citation>
    <scope>NUCLEOTIDE SEQUENCE [LARGE SCALE GENOMIC DNA]</scope>
    <source>
        <strain evidence="2 3">BRFM310</strain>
    </source>
</reference>
<feature type="transmembrane region" description="Helical" evidence="1">
    <location>
        <begin position="148"/>
        <end position="172"/>
    </location>
</feature>
<protein>
    <submittedName>
        <fullName evidence="2">Uncharacterized protein</fullName>
    </submittedName>
</protein>
<dbReference type="OrthoDB" id="2749729at2759"/>
<proteinExistence type="predicted"/>
<feature type="transmembrane region" description="Helical" evidence="1">
    <location>
        <begin position="109"/>
        <end position="128"/>
    </location>
</feature>
<evidence type="ECO:0000256" key="1">
    <source>
        <dbReference type="SAM" id="Phobius"/>
    </source>
</evidence>
<dbReference type="EMBL" id="KZ084088">
    <property type="protein sequence ID" value="OSD07341.1"/>
    <property type="molecule type" value="Genomic_DNA"/>
</dbReference>
<gene>
    <name evidence="2" type="ORF">PYCCODRAFT_595659</name>
</gene>
<keyword evidence="1" id="KW-0812">Transmembrane</keyword>
<feature type="transmembrane region" description="Helical" evidence="1">
    <location>
        <begin position="37"/>
        <end position="58"/>
    </location>
</feature>
<dbReference type="STRING" id="1353009.A0A1Y2J4H9"/>
<name>A0A1Y2J4H9_TRAC3</name>
<keyword evidence="1" id="KW-1133">Transmembrane helix</keyword>
<feature type="transmembrane region" description="Helical" evidence="1">
    <location>
        <begin position="221"/>
        <end position="240"/>
    </location>
</feature>
<organism evidence="2 3">
    <name type="scientific">Trametes coccinea (strain BRFM310)</name>
    <name type="common">Pycnoporus coccineus</name>
    <dbReference type="NCBI Taxonomy" id="1353009"/>
    <lineage>
        <taxon>Eukaryota</taxon>
        <taxon>Fungi</taxon>
        <taxon>Dikarya</taxon>
        <taxon>Basidiomycota</taxon>
        <taxon>Agaricomycotina</taxon>
        <taxon>Agaricomycetes</taxon>
        <taxon>Polyporales</taxon>
        <taxon>Polyporaceae</taxon>
        <taxon>Trametes</taxon>
    </lineage>
</organism>
<accession>A0A1Y2J4H9</accession>